<organism evidence="14">
    <name type="scientific">Ceratitis capitata</name>
    <name type="common">Mediterranean fruit fly</name>
    <name type="synonym">Tephritis capitata</name>
    <dbReference type="NCBI Taxonomy" id="7213"/>
    <lineage>
        <taxon>Eukaryota</taxon>
        <taxon>Metazoa</taxon>
        <taxon>Ecdysozoa</taxon>
        <taxon>Arthropoda</taxon>
        <taxon>Hexapoda</taxon>
        <taxon>Insecta</taxon>
        <taxon>Pterygota</taxon>
        <taxon>Neoptera</taxon>
        <taxon>Endopterygota</taxon>
        <taxon>Diptera</taxon>
        <taxon>Brachycera</taxon>
        <taxon>Muscomorpha</taxon>
        <taxon>Tephritoidea</taxon>
        <taxon>Tephritidae</taxon>
        <taxon>Ceratitis</taxon>
        <taxon>Ceratitis</taxon>
    </lineage>
</organism>
<dbReference type="CTD" id="31726"/>
<evidence type="ECO:0000256" key="5">
    <source>
        <dbReference type="ARBA" id="ARBA00022989"/>
    </source>
</evidence>
<evidence type="ECO:0000256" key="6">
    <source>
        <dbReference type="ARBA" id="ARBA00023002"/>
    </source>
</evidence>
<gene>
    <name evidence="14" type="primary">DHB13</name>
</gene>
<keyword evidence="4" id="KW-0521">NADP</keyword>
<comment type="function">
    <text evidence="9">Catalyzes the reduction of all-trans-retinal to all-trans-retinol in the presence of NADPH.</text>
</comment>
<evidence type="ECO:0000256" key="2">
    <source>
        <dbReference type="ARBA" id="ARBA00006484"/>
    </source>
</evidence>
<keyword evidence="7" id="KW-0443">Lipid metabolism</keyword>
<dbReference type="SUPFAM" id="SSF51735">
    <property type="entry name" value="NAD(P)-binding Rossmann-fold domains"/>
    <property type="match status" value="1"/>
</dbReference>
<dbReference type="Gene3D" id="3.40.50.720">
    <property type="entry name" value="NAD(P)-binding Rossmann-like Domain"/>
    <property type="match status" value="1"/>
</dbReference>
<evidence type="ECO:0000256" key="3">
    <source>
        <dbReference type="ARBA" id="ARBA00022692"/>
    </source>
</evidence>
<evidence type="ECO:0000313" key="14">
    <source>
        <dbReference type="EMBL" id="JAC05208.1"/>
    </source>
</evidence>
<keyword evidence="8" id="KW-0472">Membrane</keyword>
<dbReference type="PANTHER" id="PTHR24322:SF736">
    <property type="entry name" value="RETINOL DEHYDROGENASE 10"/>
    <property type="match status" value="1"/>
</dbReference>
<evidence type="ECO:0000256" key="9">
    <source>
        <dbReference type="ARBA" id="ARBA00059620"/>
    </source>
</evidence>
<dbReference type="PRINTS" id="PR00080">
    <property type="entry name" value="SDRFAMILY"/>
</dbReference>
<dbReference type="GO" id="GO:0016020">
    <property type="term" value="C:membrane"/>
    <property type="evidence" value="ECO:0007669"/>
    <property type="project" value="UniProtKB-SubCell"/>
</dbReference>
<dbReference type="FunFam" id="3.40.50.720:FF:000131">
    <property type="entry name" value="Short-chain dehydrogenase/reductase 3"/>
    <property type="match status" value="1"/>
</dbReference>
<evidence type="ECO:0000256" key="8">
    <source>
        <dbReference type="ARBA" id="ARBA00023136"/>
    </source>
</evidence>
<name>W8C0K7_CERCA</name>
<evidence type="ECO:0000256" key="10">
    <source>
        <dbReference type="ARBA" id="ARBA00068717"/>
    </source>
</evidence>
<protein>
    <recommendedName>
        <fullName evidence="10">Short-chain dehydrogenase/reductase 3</fullName>
    </recommendedName>
    <alternativeName>
        <fullName evidence="11">Retinal short-chain dehydrogenase/reductase 1</fullName>
    </alternativeName>
</protein>
<evidence type="ECO:0000256" key="7">
    <source>
        <dbReference type="ARBA" id="ARBA00023098"/>
    </source>
</evidence>
<dbReference type="PRINTS" id="PR00081">
    <property type="entry name" value="GDHRDH"/>
</dbReference>
<dbReference type="PANTHER" id="PTHR24322">
    <property type="entry name" value="PKSB"/>
    <property type="match status" value="1"/>
</dbReference>
<sequence length="329" mass="36700">MVQTTNSVSSNSSNNSVSNSNTHKNNIDVSQILTLVLDIVTLLFKFWVAVVESIIKSFIPQEVDVKGKTVLITGTGHGIGKELALQYSALGAKLICWDINDEANQQTVKEIKAYGGEAYAYTCNVMKRDEIIALAEKNKKEHGFINVVVNNAGIMPCHPIMEQTETEIRNMFEINVLAHFWIIQAFLPDMIARNEGHIVALSSCAGLFGLPNLVPYCGTKFAVRGLMESLSEELRRANPQSNIKLTTIYPYMVDTGLCKRPRYRFQLPLFKLVKPTDAAASIIRAQRTGQEHVSIPRDYIVIEKIGRLLPRNAMRVLNDFIDTGVDSDK</sequence>
<dbReference type="CDD" id="cd05339">
    <property type="entry name" value="17beta-HSDXI-like_SDR_c"/>
    <property type="match status" value="1"/>
</dbReference>
<dbReference type="InterPro" id="IPR020904">
    <property type="entry name" value="Sc_DH/Rdtase_CS"/>
</dbReference>
<keyword evidence="6" id="KW-0560">Oxidoreductase</keyword>
<dbReference type="EMBL" id="GAMC01001348">
    <property type="protein sequence ID" value="JAC05208.1"/>
    <property type="molecule type" value="mRNA"/>
</dbReference>
<evidence type="ECO:0000256" key="13">
    <source>
        <dbReference type="SAM" id="MobiDB-lite"/>
    </source>
</evidence>
<proteinExistence type="evidence at transcript level"/>
<accession>W8C0K7</accession>
<dbReference type="GeneID" id="101448950"/>
<evidence type="ECO:0000256" key="12">
    <source>
        <dbReference type="RuleBase" id="RU000363"/>
    </source>
</evidence>
<dbReference type="OrthoDB" id="5840532at2759"/>
<evidence type="ECO:0000256" key="11">
    <source>
        <dbReference type="ARBA" id="ARBA00082544"/>
    </source>
</evidence>
<dbReference type="GO" id="GO:0005811">
    <property type="term" value="C:lipid droplet"/>
    <property type="evidence" value="ECO:0007669"/>
    <property type="project" value="TreeGrafter"/>
</dbReference>
<dbReference type="GO" id="GO:0052650">
    <property type="term" value="F:all-trans-retinol dehydrogenase (NADP+) activity"/>
    <property type="evidence" value="ECO:0007669"/>
    <property type="project" value="UniProtKB-ARBA"/>
</dbReference>
<dbReference type="InterPro" id="IPR036291">
    <property type="entry name" value="NAD(P)-bd_dom_sf"/>
</dbReference>
<keyword evidence="3" id="KW-0812">Transmembrane</keyword>
<comment type="subcellular location">
    <subcellularLocation>
        <location evidence="1">Membrane</location>
        <topology evidence="1">Multi-pass membrane protein</topology>
    </subcellularLocation>
</comment>
<keyword evidence="5" id="KW-1133">Transmembrane helix</keyword>
<dbReference type="KEGG" id="ccat:101448950"/>
<dbReference type="Pfam" id="PF00106">
    <property type="entry name" value="adh_short"/>
    <property type="match status" value="1"/>
</dbReference>
<feature type="region of interest" description="Disordered" evidence="13">
    <location>
        <begin position="1"/>
        <end position="21"/>
    </location>
</feature>
<evidence type="ECO:0000256" key="1">
    <source>
        <dbReference type="ARBA" id="ARBA00004141"/>
    </source>
</evidence>
<dbReference type="PROSITE" id="PS00061">
    <property type="entry name" value="ADH_SHORT"/>
    <property type="match status" value="1"/>
</dbReference>
<dbReference type="AlphaFoldDB" id="W8C0K7"/>
<dbReference type="InterPro" id="IPR002347">
    <property type="entry name" value="SDR_fam"/>
</dbReference>
<comment type="similarity">
    <text evidence="2 12">Belongs to the short-chain dehydrogenases/reductases (SDR) family.</text>
</comment>
<reference evidence="14" key="2">
    <citation type="journal article" date="2014" name="BMC Genomics">
        <title>A genomic perspective to assessing quality of mass-reared SIT flies used in Mediterranean fruit fly (Ceratitis capitata) eradication in California.</title>
        <authorList>
            <person name="Calla B."/>
            <person name="Hall B."/>
            <person name="Hou S."/>
            <person name="Geib S.M."/>
        </authorList>
    </citation>
    <scope>NUCLEOTIDE SEQUENCE</scope>
</reference>
<evidence type="ECO:0000256" key="4">
    <source>
        <dbReference type="ARBA" id="ARBA00022857"/>
    </source>
</evidence>
<reference evidence="14" key="1">
    <citation type="submission" date="2013-07" db="EMBL/GenBank/DDBJ databases">
        <authorList>
            <person name="Geib S."/>
        </authorList>
    </citation>
    <scope>NUCLEOTIDE SEQUENCE</scope>
</reference>